<dbReference type="EMBL" id="QCYK01000002">
    <property type="protein sequence ID" value="PUZ25471.1"/>
    <property type="molecule type" value="Genomic_DNA"/>
</dbReference>
<dbReference type="Proteomes" id="UP000244450">
    <property type="component" value="Unassembled WGS sequence"/>
</dbReference>
<accession>A0A2T7BGR7</accession>
<name>A0A2T7BGR7_9BACT</name>
<comment type="caution">
    <text evidence="1">The sequence shown here is derived from an EMBL/GenBank/DDBJ whole genome shotgun (WGS) entry which is preliminary data.</text>
</comment>
<protein>
    <submittedName>
        <fullName evidence="1">Uncharacterized protein</fullName>
    </submittedName>
</protein>
<keyword evidence="2" id="KW-1185">Reference proteome</keyword>
<gene>
    <name evidence="1" type="ORF">DCC81_14385</name>
</gene>
<sequence length="98" mass="11442">MKRPITVKFEDQILMFTVDIQRKDDNIVYHLEHDSTFEKFRQDLPEDFNIIKQQNQAGIQYKDQPLTGRGQSLAQAIWAVLEAHPPQFKGDEKETVAL</sequence>
<dbReference type="RefSeq" id="WP_108687311.1">
    <property type="nucleotide sequence ID" value="NZ_QCYK01000002.1"/>
</dbReference>
<evidence type="ECO:0000313" key="1">
    <source>
        <dbReference type="EMBL" id="PUZ25471.1"/>
    </source>
</evidence>
<dbReference type="AlphaFoldDB" id="A0A2T7BGR7"/>
<proteinExistence type="predicted"/>
<reference evidence="1 2" key="1">
    <citation type="submission" date="2018-04" db="EMBL/GenBank/DDBJ databases">
        <title>Chitinophaga fuyangensis sp. nov., isolated from soil in a chemical factory.</title>
        <authorList>
            <person name="Chen K."/>
        </authorList>
    </citation>
    <scope>NUCLEOTIDE SEQUENCE [LARGE SCALE GENOMIC DNA]</scope>
    <source>
        <strain evidence="1 2">LY-1</strain>
    </source>
</reference>
<organism evidence="1 2">
    <name type="scientific">Chitinophaga parva</name>
    <dbReference type="NCBI Taxonomy" id="2169414"/>
    <lineage>
        <taxon>Bacteria</taxon>
        <taxon>Pseudomonadati</taxon>
        <taxon>Bacteroidota</taxon>
        <taxon>Chitinophagia</taxon>
        <taxon>Chitinophagales</taxon>
        <taxon>Chitinophagaceae</taxon>
        <taxon>Chitinophaga</taxon>
    </lineage>
</organism>
<evidence type="ECO:0000313" key="2">
    <source>
        <dbReference type="Proteomes" id="UP000244450"/>
    </source>
</evidence>